<sequence length="291" mass="30588">MELLRARLEALLVTVLWSSSYVLIAIGLETIPSLTFAGLRYGLATLVLVPLLLVRGRHHEIRRLSAREWGRFALLGVLLYALTQGAQFAALVVLRAATVSLVLSATPLLVALSARALGESITPRQWVAIGLVTAGAVAYFGPRTLPNAQVVGLAIMAIGLLANAGGALVGRAVNASRAHPPLVVTVCSMAIGAALLLATGLAVQGLPALAPVEWAIVAWLAVVNTAFAFTLWNRTLRELSATEASLINNTMLVQVALLGWLALDESLVGIEVAGLLIVLAGTLLFQLAEQY</sequence>
<keyword evidence="3 5" id="KW-1133">Transmembrane helix</keyword>
<keyword evidence="4 5" id="KW-0472">Membrane</keyword>
<accession>A0ABD5V6P1</accession>
<feature type="transmembrane region" description="Helical" evidence="5">
    <location>
        <begin position="244"/>
        <end position="263"/>
    </location>
</feature>
<reference evidence="7 8" key="1">
    <citation type="journal article" date="2019" name="Int. J. Syst. Evol. Microbiol.">
        <title>The Global Catalogue of Microorganisms (GCM) 10K type strain sequencing project: providing services to taxonomists for standard genome sequencing and annotation.</title>
        <authorList>
            <consortium name="The Broad Institute Genomics Platform"/>
            <consortium name="The Broad Institute Genome Sequencing Center for Infectious Disease"/>
            <person name="Wu L."/>
            <person name="Ma J."/>
        </authorList>
    </citation>
    <scope>NUCLEOTIDE SEQUENCE [LARGE SCALE GENOMIC DNA]</scope>
    <source>
        <strain evidence="7 8">CGMCC 1.3240</strain>
    </source>
</reference>
<dbReference type="InterPro" id="IPR037185">
    <property type="entry name" value="EmrE-like"/>
</dbReference>
<dbReference type="Proteomes" id="UP001596312">
    <property type="component" value="Unassembled WGS sequence"/>
</dbReference>
<feature type="transmembrane region" description="Helical" evidence="5">
    <location>
        <begin position="269"/>
        <end position="288"/>
    </location>
</feature>
<dbReference type="EMBL" id="JBHSXQ010000003">
    <property type="protein sequence ID" value="MFC6905973.1"/>
    <property type="molecule type" value="Genomic_DNA"/>
</dbReference>
<feature type="domain" description="EamA" evidence="6">
    <location>
        <begin position="10"/>
        <end position="137"/>
    </location>
</feature>
<dbReference type="InterPro" id="IPR050638">
    <property type="entry name" value="AA-Vitamin_Transporters"/>
</dbReference>
<evidence type="ECO:0000256" key="1">
    <source>
        <dbReference type="ARBA" id="ARBA00004141"/>
    </source>
</evidence>
<dbReference type="AlphaFoldDB" id="A0ABD5V6P1"/>
<feature type="domain" description="EamA" evidence="6">
    <location>
        <begin position="154"/>
        <end position="285"/>
    </location>
</feature>
<feature type="transmembrane region" description="Helical" evidence="5">
    <location>
        <begin position="182"/>
        <end position="202"/>
    </location>
</feature>
<evidence type="ECO:0000259" key="6">
    <source>
        <dbReference type="Pfam" id="PF00892"/>
    </source>
</evidence>
<dbReference type="RefSeq" id="WP_340604502.1">
    <property type="nucleotide sequence ID" value="NZ_JBBMXV010000003.1"/>
</dbReference>
<feature type="transmembrane region" description="Helical" evidence="5">
    <location>
        <begin position="66"/>
        <end position="82"/>
    </location>
</feature>
<evidence type="ECO:0000256" key="2">
    <source>
        <dbReference type="ARBA" id="ARBA00022692"/>
    </source>
</evidence>
<dbReference type="InterPro" id="IPR000620">
    <property type="entry name" value="EamA_dom"/>
</dbReference>
<feature type="transmembrane region" description="Helical" evidence="5">
    <location>
        <begin position="7"/>
        <end position="28"/>
    </location>
</feature>
<dbReference type="PANTHER" id="PTHR32322">
    <property type="entry name" value="INNER MEMBRANE TRANSPORTER"/>
    <property type="match status" value="1"/>
</dbReference>
<feature type="transmembrane region" description="Helical" evidence="5">
    <location>
        <begin position="88"/>
        <end position="114"/>
    </location>
</feature>
<feature type="transmembrane region" description="Helical" evidence="5">
    <location>
        <begin position="126"/>
        <end position="142"/>
    </location>
</feature>
<comment type="caution">
    <text evidence="7">The sequence shown here is derived from an EMBL/GenBank/DDBJ whole genome shotgun (WGS) entry which is preliminary data.</text>
</comment>
<feature type="transmembrane region" description="Helical" evidence="5">
    <location>
        <begin position="214"/>
        <end position="232"/>
    </location>
</feature>
<dbReference type="Pfam" id="PF00892">
    <property type="entry name" value="EamA"/>
    <property type="match status" value="2"/>
</dbReference>
<evidence type="ECO:0000256" key="3">
    <source>
        <dbReference type="ARBA" id="ARBA00022989"/>
    </source>
</evidence>
<name>A0ABD5V6P1_9EURY</name>
<protein>
    <submittedName>
        <fullName evidence="7">DMT family transporter</fullName>
    </submittedName>
</protein>
<proteinExistence type="predicted"/>
<dbReference type="PANTHER" id="PTHR32322:SF2">
    <property type="entry name" value="EAMA DOMAIN-CONTAINING PROTEIN"/>
    <property type="match status" value="1"/>
</dbReference>
<feature type="transmembrane region" description="Helical" evidence="5">
    <location>
        <begin position="148"/>
        <end position="170"/>
    </location>
</feature>
<gene>
    <name evidence="7" type="ORF">ACFQGH_12295</name>
</gene>
<keyword evidence="2 5" id="KW-0812">Transmembrane</keyword>
<organism evidence="7 8">
    <name type="scientific">Halalkalicoccus tibetensis</name>
    <dbReference type="NCBI Taxonomy" id="175632"/>
    <lineage>
        <taxon>Archaea</taxon>
        <taxon>Methanobacteriati</taxon>
        <taxon>Methanobacteriota</taxon>
        <taxon>Stenosarchaea group</taxon>
        <taxon>Halobacteria</taxon>
        <taxon>Halobacteriales</taxon>
        <taxon>Halococcaceae</taxon>
        <taxon>Halalkalicoccus</taxon>
    </lineage>
</organism>
<comment type="subcellular location">
    <subcellularLocation>
        <location evidence="1">Membrane</location>
        <topology evidence="1">Multi-pass membrane protein</topology>
    </subcellularLocation>
</comment>
<evidence type="ECO:0000313" key="8">
    <source>
        <dbReference type="Proteomes" id="UP001596312"/>
    </source>
</evidence>
<evidence type="ECO:0000313" key="7">
    <source>
        <dbReference type="EMBL" id="MFC6905973.1"/>
    </source>
</evidence>
<dbReference type="GO" id="GO:0016020">
    <property type="term" value="C:membrane"/>
    <property type="evidence" value="ECO:0007669"/>
    <property type="project" value="UniProtKB-SubCell"/>
</dbReference>
<dbReference type="SUPFAM" id="SSF103481">
    <property type="entry name" value="Multidrug resistance efflux transporter EmrE"/>
    <property type="match status" value="2"/>
</dbReference>
<feature type="transmembrane region" description="Helical" evidence="5">
    <location>
        <begin position="34"/>
        <end position="54"/>
    </location>
</feature>
<evidence type="ECO:0000256" key="5">
    <source>
        <dbReference type="SAM" id="Phobius"/>
    </source>
</evidence>
<keyword evidence="8" id="KW-1185">Reference proteome</keyword>
<evidence type="ECO:0000256" key="4">
    <source>
        <dbReference type="ARBA" id="ARBA00023136"/>
    </source>
</evidence>